<sequence length="483" mass="55592">MAKLETCGEKGLAQQGSKDALLEELEDFLRENAERRLCMAAVDVEHFKLDEAGCNWEQYSPSMREKLKQRQQLLIEIERALQNKEFCFYLQPKCNSMTHAIVGMEALVRWNHPTRGIVSPGEFVPLMEETGLITRLDLYLWEEVCQMLQGWKARNENMVPISVNVSISDIAALDVAQVLWELVQKYQLEPKLLLVEITESMLAQNLKMVENTIAALHRKGFAVLMDDFGSGYSSLNMLRNTSVDAIKLDMQFIVRDSESSKGRQIVESVIEMARRLNLPIIAEGVETQEQVFMLQSMDCLYTQGYYFYKPMAVKQAEELLAQPAMENYWDLRRDMTRRNYKAFTGGLVSEKSAITLQAFQILADNALMLARLDLVTGEYRIVKRDERLMGVSEEKTLQLESYCEQLVAEKAIHPEDAAQFRAQAKLELLQAALFRERRSVIRRCRRMVAGEYVWVRIEVLPCKDCSPEDPWAVVVAREEFPEE</sequence>
<accession>A0A329TP61</accession>
<dbReference type="GO" id="GO:0071111">
    <property type="term" value="F:cyclic-guanylate-specific phosphodiesterase activity"/>
    <property type="evidence" value="ECO:0007669"/>
    <property type="project" value="InterPro"/>
</dbReference>
<gene>
    <name evidence="2" type="ORF">C4N25_06350</name>
</gene>
<dbReference type="InterPro" id="IPR001633">
    <property type="entry name" value="EAL_dom"/>
</dbReference>
<dbReference type="PROSITE" id="PS50883">
    <property type="entry name" value="EAL"/>
    <property type="match status" value="1"/>
</dbReference>
<dbReference type="Gene3D" id="3.20.20.450">
    <property type="entry name" value="EAL domain"/>
    <property type="match status" value="1"/>
</dbReference>
<dbReference type="PANTHER" id="PTHR33121">
    <property type="entry name" value="CYCLIC DI-GMP PHOSPHODIESTERASE PDEF"/>
    <property type="match status" value="1"/>
</dbReference>
<dbReference type="EMBL" id="PRKZ01000003">
    <property type="protein sequence ID" value="RAW50598.1"/>
    <property type="molecule type" value="Genomic_DNA"/>
</dbReference>
<name>A0A329TP61_9FIRM</name>
<comment type="caution">
    <text evidence="2">The sequence shown here is derived from an EMBL/GenBank/DDBJ whole genome shotgun (WGS) entry which is preliminary data.</text>
</comment>
<feature type="domain" description="EAL" evidence="1">
    <location>
        <begin position="70"/>
        <end position="324"/>
    </location>
</feature>
<dbReference type="InterPro" id="IPR035919">
    <property type="entry name" value="EAL_sf"/>
</dbReference>
<dbReference type="PANTHER" id="PTHR33121:SF70">
    <property type="entry name" value="SIGNALING PROTEIN YKOW"/>
    <property type="match status" value="1"/>
</dbReference>
<evidence type="ECO:0000313" key="3">
    <source>
        <dbReference type="Proteomes" id="UP000251634"/>
    </source>
</evidence>
<dbReference type="InterPro" id="IPR050706">
    <property type="entry name" value="Cyclic-di-GMP_PDE-like"/>
</dbReference>
<organism evidence="2 3">
    <name type="scientific">Faecalibacterium prausnitzii</name>
    <dbReference type="NCBI Taxonomy" id="853"/>
    <lineage>
        <taxon>Bacteria</taxon>
        <taxon>Bacillati</taxon>
        <taxon>Bacillota</taxon>
        <taxon>Clostridia</taxon>
        <taxon>Eubacteriales</taxon>
        <taxon>Oscillospiraceae</taxon>
        <taxon>Faecalibacterium</taxon>
    </lineage>
</organism>
<reference evidence="2 3" key="1">
    <citation type="submission" date="2018-02" db="EMBL/GenBank/DDBJ databases">
        <title>Complete genome sequencing of Faecalibacterium prausnitzii strains isolated from the human gut.</title>
        <authorList>
            <person name="Fitzgerald B.C."/>
            <person name="Shkoporov A.N."/>
            <person name="Ross P.R."/>
            <person name="Hill C."/>
        </authorList>
    </citation>
    <scope>NUCLEOTIDE SEQUENCE [LARGE SCALE GENOMIC DNA]</scope>
    <source>
        <strain evidence="2 3">APC942/8-14-2</strain>
    </source>
</reference>
<dbReference type="SMART" id="SM00052">
    <property type="entry name" value="EAL"/>
    <property type="match status" value="1"/>
</dbReference>
<protein>
    <submittedName>
        <fullName evidence="2">GGDEF domain-containing protein</fullName>
    </submittedName>
</protein>
<dbReference type="Proteomes" id="UP000251634">
    <property type="component" value="Unassembled WGS sequence"/>
</dbReference>
<dbReference type="CDD" id="cd01948">
    <property type="entry name" value="EAL"/>
    <property type="match status" value="1"/>
</dbReference>
<dbReference type="RefSeq" id="WP_112115382.1">
    <property type="nucleotide sequence ID" value="NZ_PRKZ01000003.1"/>
</dbReference>
<dbReference type="Pfam" id="PF00563">
    <property type="entry name" value="EAL"/>
    <property type="match status" value="1"/>
</dbReference>
<evidence type="ECO:0000259" key="1">
    <source>
        <dbReference type="PROSITE" id="PS50883"/>
    </source>
</evidence>
<dbReference type="AlphaFoldDB" id="A0A329TP61"/>
<proteinExistence type="predicted"/>
<evidence type="ECO:0000313" key="2">
    <source>
        <dbReference type="EMBL" id="RAW50598.1"/>
    </source>
</evidence>
<dbReference type="SUPFAM" id="SSF141868">
    <property type="entry name" value="EAL domain-like"/>
    <property type="match status" value="1"/>
</dbReference>